<dbReference type="AlphaFoldDB" id="A0A0B6ALM9"/>
<gene>
    <name evidence="2" type="ORF">BG04_4955</name>
</gene>
<dbReference type="Pfam" id="PF14024">
    <property type="entry name" value="DUF4240"/>
    <property type="match status" value="1"/>
</dbReference>
<reference evidence="2 3" key="1">
    <citation type="journal article" date="2015" name="Genome Announc.">
        <title>Complete genome sequences for 35 biothreat assay-relevant bacillus species.</title>
        <authorList>
            <person name="Johnson S.L."/>
            <person name="Daligault H.E."/>
            <person name="Davenport K.W."/>
            <person name="Jaissle J."/>
            <person name="Frey K.G."/>
            <person name="Ladner J.T."/>
            <person name="Broomall S.M."/>
            <person name="Bishop-Lilly K.A."/>
            <person name="Bruce D.C."/>
            <person name="Gibbons H.S."/>
            <person name="Coyne S.R."/>
            <person name="Lo C.C."/>
            <person name="Meincke L."/>
            <person name="Munk A.C."/>
            <person name="Koroleva G.I."/>
            <person name="Rosenzweig C.N."/>
            <person name="Palacios G.F."/>
            <person name="Redden C.L."/>
            <person name="Minogue T.D."/>
            <person name="Chain P.S."/>
        </authorList>
    </citation>
    <scope>NUCLEOTIDE SEQUENCE [LARGE SCALE GENOMIC DNA]</scope>
    <source>
        <strain evidence="3">ATCC 14581 / DSM 32 / JCM 2506 / NBRC 15308 / NCIMB 9376 / NCTC 10342 / NRRL B-14308 / VKM B-512</strain>
    </source>
</reference>
<dbReference type="InterPro" id="IPR049809">
    <property type="entry name" value="YehF/YfeS-like_WGR"/>
</dbReference>
<dbReference type="PROSITE" id="PS51977">
    <property type="entry name" value="WGR"/>
    <property type="match status" value="1"/>
</dbReference>
<evidence type="ECO:0000313" key="3">
    <source>
        <dbReference type="Proteomes" id="UP000031829"/>
    </source>
</evidence>
<dbReference type="SMART" id="SM00773">
    <property type="entry name" value="WGR"/>
    <property type="match status" value="1"/>
</dbReference>
<feature type="domain" description="WGR" evidence="1">
    <location>
        <begin position="1"/>
        <end position="79"/>
    </location>
</feature>
<dbReference type="PANTHER" id="PTHR30634:SF13">
    <property type="entry name" value="PROTEIN YEHF"/>
    <property type="match status" value="1"/>
</dbReference>
<evidence type="ECO:0000259" key="1">
    <source>
        <dbReference type="PROSITE" id="PS51977"/>
    </source>
</evidence>
<dbReference type="GeneID" id="93642929"/>
<dbReference type="InterPro" id="IPR025334">
    <property type="entry name" value="DUF4240"/>
</dbReference>
<dbReference type="HOGENOM" id="CLU_085061_2_0_9"/>
<dbReference type="InterPro" id="IPR008893">
    <property type="entry name" value="WGR_domain"/>
</dbReference>
<dbReference type="RefSeq" id="WP_016764279.1">
    <property type="nucleotide sequence ID" value="NZ_BCVB01000015.1"/>
</dbReference>
<organism evidence="2 3">
    <name type="scientific">Priestia megaterium (strain ATCC 14581 / DSM 32 / CCUG 1817 / JCM 2506 / NBRC 15308 / NCIMB 9376 / NCTC 10342 / NRRL B-14308 / VKM B-512 / Ford 19)</name>
    <name type="common">Bacillus megaterium</name>
    <dbReference type="NCBI Taxonomy" id="1348623"/>
    <lineage>
        <taxon>Bacteria</taxon>
        <taxon>Bacillati</taxon>
        <taxon>Bacillota</taxon>
        <taxon>Bacilli</taxon>
        <taxon>Bacillales</taxon>
        <taxon>Bacillaceae</taxon>
        <taxon>Priestia</taxon>
    </lineage>
</organism>
<dbReference type="Gene3D" id="2.20.140.10">
    <property type="entry name" value="WGR domain"/>
    <property type="match status" value="1"/>
</dbReference>
<dbReference type="PANTHER" id="PTHR30634">
    <property type="entry name" value="OUTER MEMBRANE LOLAB LIPOPROTEIN INSERTION APPARATUS"/>
    <property type="match status" value="1"/>
</dbReference>
<name>A0A0B6ALM9_PRIM2</name>
<dbReference type="Pfam" id="PF05406">
    <property type="entry name" value="WGR"/>
    <property type="match status" value="1"/>
</dbReference>
<dbReference type="Proteomes" id="UP000031829">
    <property type="component" value="Chromosome"/>
</dbReference>
<dbReference type="InterPro" id="IPR036930">
    <property type="entry name" value="WGR_dom_sf"/>
</dbReference>
<dbReference type="InterPro" id="IPR050458">
    <property type="entry name" value="LolB"/>
</dbReference>
<sequence>MQITLVYKDEQSNKFWKVERRDSKLVIHFGKVDTAGRMQVKEFVSAEACEAEAEKLIRAKLKKGYKPLTCSMQVMKDSTMSEALFWELIKKAKTKLDVDEQMEWLRSTLAKRSEKDIFRFDQLLNQHFDQSYTSSLWAAAYIVMGGCSDDCFDYFRAWLLYQGKDIYYKAIESPETMISVLKPLEAEGYAPQLEELLSVACEAYEEKTGLDNDYYYDKYDQFDPVWYDEQDLDLDWDEDDEDGLQMRFPVLWSRYWNNHLEY</sequence>
<evidence type="ECO:0000313" key="2">
    <source>
        <dbReference type="EMBL" id="AJI21503.1"/>
    </source>
</evidence>
<dbReference type="CDD" id="cd07996">
    <property type="entry name" value="WGR_MMR_like"/>
    <property type="match status" value="1"/>
</dbReference>
<accession>A0A0B6ALM9</accession>
<protein>
    <recommendedName>
        <fullName evidence="1">WGR domain-containing protein</fullName>
    </recommendedName>
</protein>
<proteinExistence type="predicted"/>
<dbReference type="EMBL" id="CP009920">
    <property type="protein sequence ID" value="AJI21503.1"/>
    <property type="molecule type" value="Genomic_DNA"/>
</dbReference>
<dbReference type="KEGG" id="bmeg:BG04_4955"/>
<dbReference type="SUPFAM" id="SSF142921">
    <property type="entry name" value="WGR domain-like"/>
    <property type="match status" value="1"/>
</dbReference>